<comment type="caution">
    <text evidence="1">The sequence shown here is derived from an EMBL/GenBank/DDBJ whole genome shotgun (WGS) entry which is preliminary data.</text>
</comment>
<dbReference type="SUPFAM" id="SSF52540">
    <property type="entry name" value="P-loop containing nucleoside triphosphate hydrolases"/>
    <property type="match status" value="1"/>
</dbReference>
<proteinExistence type="predicted"/>
<sequence>MCTLEKTPAVETVYTRMQRMNLKQIAVCSPTEGSGTSTLAWVLAQRAALAGQSVLLIEFNLYAPSLHTIAGCDRPEWLPLSGQWQSAVQPYDHADTPNLHLLTCPAISGQSIEFHNPDTLSQFFAECRQQYALVICDTPALLQPREDNIPADIICAASDSTLLNILSGVTTESQVDEANETLKQCGAILAAVVMNDCHTPCLRQELIRETYRFDRWFPKWMPRLRERLNTALLLNQEL</sequence>
<dbReference type="AlphaFoldDB" id="A0A8J7F9Y1"/>
<dbReference type="RefSeq" id="WP_193951670.1">
    <property type="nucleotide sequence ID" value="NZ_JADEYS010000002.1"/>
</dbReference>
<dbReference type="EMBL" id="JADEYS010000002">
    <property type="protein sequence ID" value="MBE9396112.1"/>
    <property type="molecule type" value="Genomic_DNA"/>
</dbReference>
<evidence type="ECO:0000313" key="1">
    <source>
        <dbReference type="EMBL" id="MBE9396112.1"/>
    </source>
</evidence>
<dbReference type="Gene3D" id="3.40.50.300">
    <property type="entry name" value="P-loop containing nucleotide triphosphate hydrolases"/>
    <property type="match status" value="1"/>
</dbReference>
<accession>A0A8J7F9Y1</accession>
<name>A0A8J7F9Y1_9GAMM</name>
<dbReference type="InterPro" id="IPR027417">
    <property type="entry name" value="P-loop_NTPase"/>
</dbReference>
<reference evidence="1" key="1">
    <citation type="submission" date="2020-10" db="EMBL/GenBank/DDBJ databases">
        <title>Bacterium isolated from coastal waters sediment.</title>
        <authorList>
            <person name="Chen R.-J."/>
            <person name="Lu D.-C."/>
            <person name="Zhu K.-L."/>
            <person name="Du Z.-J."/>
        </authorList>
    </citation>
    <scope>NUCLEOTIDE SEQUENCE</scope>
    <source>
        <strain evidence="1">N1Y112</strain>
    </source>
</reference>
<gene>
    <name evidence="1" type="ORF">IOQ59_02430</name>
</gene>
<dbReference type="InterPro" id="IPR050445">
    <property type="entry name" value="Bact_polysacc_biosynth/exp"/>
</dbReference>
<dbReference type="PANTHER" id="PTHR32309">
    <property type="entry name" value="TYROSINE-PROTEIN KINASE"/>
    <property type="match status" value="1"/>
</dbReference>
<organism evidence="1 2">
    <name type="scientific">Pontibacterium sinense</name>
    <dbReference type="NCBI Taxonomy" id="2781979"/>
    <lineage>
        <taxon>Bacteria</taxon>
        <taxon>Pseudomonadati</taxon>
        <taxon>Pseudomonadota</taxon>
        <taxon>Gammaproteobacteria</taxon>
        <taxon>Oceanospirillales</taxon>
        <taxon>Oceanospirillaceae</taxon>
        <taxon>Pontibacterium</taxon>
    </lineage>
</organism>
<evidence type="ECO:0000313" key="2">
    <source>
        <dbReference type="Proteomes" id="UP000640333"/>
    </source>
</evidence>
<dbReference type="PANTHER" id="PTHR32309:SF31">
    <property type="entry name" value="CAPSULAR EXOPOLYSACCHARIDE FAMILY"/>
    <property type="match status" value="1"/>
</dbReference>
<dbReference type="Proteomes" id="UP000640333">
    <property type="component" value="Unassembled WGS sequence"/>
</dbReference>
<keyword evidence="2" id="KW-1185">Reference proteome</keyword>
<protein>
    <submittedName>
        <fullName evidence="1">Uncharacterized protein</fullName>
    </submittedName>
</protein>